<gene>
    <name evidence="3" type="ORF">CTheo_3128</name>
</gene>
<comment type="similarity">
    <text evidence="1">Belongs to the CutC family.</text>
</comment>
<dbReference type="OrthoDB" id="7392499at2759"/>
<evidence type="ECO:0000313" key="4">
    <source>
        <dbReference type="Proteomes" id="UP000383932"/>
    </source>
</evidence>
<protein>
    <recommendedName>
        <fullName evidence="2">Copper homeostasis protein cutC homolog</fullName>
    </recommendedName>
</protein>
<dbReference type="InterPro" id="IPR036822">
    <property type="entry name" value="CutC-like_dom_sf"/>
</dbReference>
<dbReference type="InterPro" id="IPR005627">
    <property type="entry name" value="CutC-like"/>
</dbReference>
<accession>A0A5N5QNN9</accession>
<dbReference type="PANTHER" id="PTHR12598">
    <property type="entry name" value="COPPER HOMEOSTASIS PROTEIN CUTC"/>
    <property type="match status" value="1"/>
</dbReference>
<dbReference type="GO" id="GO:0005507">
    <property type="term" value="F:copper ion binding"/>
    <property type="evidence" value="ECO:0007669"/>
    <property type="project" value="TreeGrafter"/>
</dbReference>
<comment type="caution">
    <text evidence="3">The sequence shown here is derived from an EMBL/GenBank/DDBJ whole genome shotgun (WGS) entry which is preliminary data.</text>
</comment>
<dbReference type="Proteomes" id="UP000383932">
    <property type="component" value="Unassembled WGS sequence"/>
</dbReference>
<proteinExistence type="inferred from homology"/>
<reference evidence="3 4" key="1">
    <citation type="journal article" date="2019" name="Fungal Biol. Biotechnol.">
        <title>Draft genome sequence of fastidious pathogen Ceratobasidium theobromae, which causes vascular-streak dieback in Theobroma cacao.</title>
        <authorList>
            <person name="Ali S.S."/>
            <person name="Asman A."/>
            <person name="Shao J."/>
            <person name="Firmansyah A.P."/>
            <person name="Susilo A.W."/>
            <person name="Rosmana A."/>
            <person name="McMahon P."/>
            <person name="Junaid M."/>
            <person name="Guest D."/>
            <person name="Kheng T.Y."/>
            <person name="Meinhardt L.W."/>
            <person name="Bailey B.A."/>
        </authorList>
    </citation>
    <scope>NUCLEOTIDE SEQUENCE [LARGE SCALE GENOMIC DNA]</scope>
    <source>
        <strain evidence="3 4">CT2</strain>
    </source>
</reference>
<keyword evidence="4" id="KW-1185">Reference proteome</keyword>
<dbReference type="AlphaFoldDB" id="A0A5N5QNN9"/>
<organism evidence="3 4">
    <name type="scientific">Ceratobasidium theobromae</name>
    <dbReference type="NCBI Taxonomy" id="1582974"/>
    <lineage>
        <taxon>Eukaryota</taxon>
        <taxon>Fungi</taxon>
        <taxon>Dikarya</taxon>
        <taxon>Basidiomycota</taxon>
        <taxon>Agaricomycotina</taxon>
        <taxon>Agaricomycetes</taxon>
        <taxon>Cantharellales</taxon>
        <taxon>Ceratobasidiaceae</taxon>
        <taxon>Ceratobasidium</taxon>
    </lineage>
</organism>
<sequence>MIRPRVGDFVYSTAEFETMLEDIALFRALGAHGVVIGVLLPNGSVDRERCKRLVEEAVPMQALRSRWRYLGSEFMWEPPCAALKDISSIQGITRILTSGHATPRVYEPASLERLVALAKAAPARALSDSPRKEGCNDIGDVELRIVPGSGISQYTISRVFDALGELVDEYHMSGGSWVDGRTRVEGGEEFQMGPQGHDRSVWKTDADQVRGVLQALAKMQ</sequence>
<dbReference type="Pfam" id="PF03932">
    <property type="entry name" value="CutC"/>
    <property type="match status" value="1"/>
</dbReference>
<evidence type="ECO:0000256" key="2">
    <source>
        <dbReference type="ARBA" id="ARBA00019014"/>
    </source>
</evidence>
<dbReference type="PANTHER" id="PTHR12598:SF0">
    <property type="entry name" value="COPPER HOMEOSTASIS PROTEIN CUTC HOMOLOG"/>
    <property type="match status" value="1"/>
</dbReference>
<dbReference type="SUPFAM" id="SSF110395">
    <property type="entry name" value="CutC-like"/>
    <property type="match status" value="1"/>
</dbReference>
<name>A0A5N5QNN9_9AGAM</name>
<evidence type="ECO:0000313" key="3">
    <source>
        <dbReference type="EMBL" id="KAB5593390.1"/>
    </source>
</evidence>
<evidence type="ECO:0000256" key="1">
    <source>
        <dbReference type="ARBA" id="ARBA00007768"/>
    </source>
</evidence>
<dbReference type="Gene3D" id="3.20.20.380">
    <property type="entry name" value="Copper homeostasis (CutC) domain"/>
    <property type="match status" value="1"/>
</dbReference>
<dbReference type="EMBL" id="SSOP01000038">
    <property type="protein sequence ID" value="KAB5593390.1"/>
    <property type="molecule type" value="Genomic_DNA"/>
</dbReference>